<dbReference type="SFLD" id="SFLDG00002">
    <property type="entry name" value="C1.7:_P-type_atpase_like"/>
    <property type="match status" value="1"/>
</dbReference>
<dbReference type="Gene3D" id="2.70.150.10">
    <property type="entry name" value="Calcium-transporting ATPase, cytoplasmic transduction domain A"/>
    <property type="match status" value="1"/>
</dbReference>
<dbReference type="InterPro" id="IPR023214">
    <property type="entry name" value="HAD_sf"/>
</dbReference>
<evidence type="ECO:0000313" key="12">
    <source>
        <dbReference type="EMBL" id="PIR69810.1"/>
    </source>
</evidence>
<comment type="caution">
    <text evidence="12">The sequence shown here is derived from an EMBL/GenBank/DDBJ whole genome shotgun (WGS) entry which is preliminary data.</text>
</comment>
<dbReference type="GO" id="GO:0036376">
    <property type="term" value="P:sodium ion export across plasma membrane"/>
    <property type="evidence" value="ECO:0007669"/>
    <property type="project" value="TreeGrafter"/>
</dbReference>
<dbReference type="SUPFAM" id="SSF81660">
    <property type="entry name" value="Metal cation-transporting ATPase, ATP-binding domain N"/>
    <property type="match status" value="1"/>
</dbReference>
<keyword evidence="8 10" id="KW-1133">Transmembrane helix</keyword>
<evidence type="ECO:0000256" key="4">
    <source>
        <dbReference type="ARBA" id="ARBA00022692"/>
    </source>
</evidence>
<dbReference type="PRINTS" id="PR00120">
    <property type="entry name" value="HATPASE"/>
</dbReference>
<accession>A0A2H0TE45</accession>
<dbReference type="Pfam" id="PF13246">
    <property type="entry name" value="Cation_ATPase"/>
    <property type="match status" value="1"/>
</dbReference>
<dbReference type="EMBL" id="PFCO01000001">
    <property type="protein sequence ID" value="PIR69810.1"/>
    <property type="molecule type" value="Genomic_DNA"/>
</dbReference>
<feature type="transmembrane region" description="Helical" evidence="10">
    <location>
        <begin position="848"/>
        <end position="868"/>
    </location>
</feature>
<dbReference type="GO" id="GO:1990573">
    <property type="term" value="P:potassium ion import across plasma membrane"/>
    <property type="evidence" value="ECO:0007669"/>
    <property type="project" value="TreeGrafter"/>
</dbReference>
<comment type="similarity">
    <text evidence="2">Belongs to the cation transport ATPase (P-type) (TC 3.A.3) family. Type IIA subfamily.</text>
</comment>
<dbReference type="GO" id="GO:0005886">
    <property type="term" value="C:plasma membrane"/>
    <property type="evidence" value="ECO:0007669"/>
    <property type="project" value="UniProtKB-SubCell"/>
</dbReference>
<proteinExistence type="inferred from homology"/>
<evidence type="ECO:0000256" key="6">
    <source>
        <dbReference type="ARBA" id="ARBA00022840"/>
    </source>
</evidence>
<feature type="transmembrane region" description="Helical" evidence="10">
    <location>
        <begin position="57"/>
        <end position="75"/>
    </location>
</feature>
<dbReference type="GO" id="GO:0030007">
    <property type="term" value="P:intracellular potassium ion homeostasis"/>
    <property type="evidence" value="ECO:0007669"/>
    <property type="project" value="TreeGrafter"/>
</dbReference>
<protein>
    <recommendedName>
        <fullName evidence="11">Cation-transporting P-type ATPase N-terminal domain-containing protein</fullName>
    </recommendedName>
</protein>
<dbReference type="PANTHER" id="PTHR43294:SF21">
    <property type="entry name" value="CATION TRANSPORTING ATPASE"/>
    <property type="match status" value="1"/>
</dbReference>
<dbReference type="Gene3D" id="1.20.1110.10">
    <property type="entry name" value="Calcium-transporting ATPase, transmembrane domain"/>
    <property type="match status" value="1"/>
</dbReference>
<dbReference type="Pfam" id="PF00690">
    <property type="entry name" value="Cation_ATPase_N"/>
    <property type="match status" value="1"/>
</dbReference>
<dbReference type="GO" id="GO:0005524">
    <property type="term" value="F:ATP binding"/>
    <property type="evidence" value="ECO:0007669"/>
    <property type="project" value="UniProtKB-KW"/>
</dbReference>
<dbReference type="InterPro" id="IPR001757">
    <property type="entry name" value="P_typ_ATPase"/>
</dbReference>
<evidence type="ECO:0000256" key="5">
    <source>
        <dbReference type="ARBA" id="ARBA00022741"/>
    </source>
</evidence>
<dbReference type="GO" id="GO:1902600">
    <property type="term" value="P:proton transmembrane transport"/>
    <property type="evidence" value="ECO:0007669"/>
    <property type="project" value="TreeGrafter"/>
</dbReference>
<feature type="transmembrane region" description="Helical" evidence="10">
    <location>
        <begin position="274"/>
        <end position="296"/>
    </location>
</feature>
<dbReference type="InterPro" id="IPR018303">
    <property type="entry name" value="ATPase_P-typ_P_site"/>
</dbReference>
<dbReference type="Proteomes" id="UP000231503">
    <property type="component" value="Unassembled WGS sequence"/>
</dbReference>
<evidence type="ECO:0000256" key="7">
    <source>
        <dbReference type="ARBA" id="ARBA00022967"/>
    </source>
</evidence>
<evidence type="ECO:0000256" key="10">
    <source>
        <dbReference type="SAM" id="Phobius"/>
    </source>
</evidence>
<feature type="transmembrane region" description="Helical" evidence="10">
    <location>
        <begin position="778"/>
        <end position="798"/>
    </location>
</feature>
<evidence type="ECO:0000256" key="3">
    <source>
        <dbReference type="ARBA" id="ARBA00022475"/>
    </source>
</evidence>
<dbReference type="InterPro" id="IPR036412">
    <property type="entry name" value="HAD-like_sf"/>
</dbReference>
<dbReference type="InterPro" id="IPR023299">
    <property type="entry name" value="ATPase_P-typ_cyto_dom_N"/>
</dbReference>
<dbReference type="GO" id="GO:0005391">
    <property type="term" value="F:P-type sodium:potassium-exchanging transporter activity"/>
    <property type="evidence" value="ECO:0007669"/>
    <property type="project" value="TreeGrafter"/>
</dbReference>
<dbReference type="InterPro" id="IPR044492">
    <property type="entry name" value="P_typ_ATPase_HD_dom"/>
</dbReference>
<dbReference type="InterPro" id="IPR006068">
    <property type="entry name" value="ATPase_P-typ_cation-transptr_C"/>
</dbReference>
<organism evidence="12 13">
    <name type="scientific">Candidatus Niyogibacteria bacterium CG10_big_fil_rev_8_21_14_0_10_46_36</name>
    <dbReference type="NCBI Taxonomy" id="1974726"/>
    <lineage>
        <taxon>Bacteria</taxon>
        <taxon>Candidatus Niyogiibacteriota</taxon>
    </lineage>
</organism>
<keyword evidence="6" id="KW-0067">ATP-binding</keyword>
<dbReference type="SUPFAM" id="SSF81653">
    <property type="entry name" value="Calcium ATPase, transduction domain A"/>
    <property type="match status" value="1"/>
</dbReference>
<dbReference type="Gene3D" id="3.40.1110.10">
    <property type="entry name" value="Calcium-transporting ATPase, cytoplasmic domain N"/>
    <property type="match status" value="1"/>
</dbReference>
<keyword evidence="5" id="KW-0547">Nucleotide-binding</keyword>
<dbReference type="Pfam" id="PF08282">
    <property type="entry name" value="Hydrolase_3"/>
    <property type="match status" value="1"/>
</dbReference>
<gene>
    <name evidence="12" type="ORF">COU47_00010</name>
</gene>
<dbReference type="InterPro" id="IPR004014">
    <property type="entry name" value="ATPase_P-typ_cation-transptr_N"/>
</dbReference>
<feature type="transmembrane region" description="Helical" evidence="10">
    <location>
        <begin position="810"/>
        <end position="828"/>
    </location>
</feature>
<dbReference type="SFLD" id="SFLDF00027">
    <property type="entry name" value="p-type_atpase"/>
    <property type="match status" value="1"/>
</dbReference>
<keyword evidence="7" id="KW-1278">Translocase</keyword>
<dbReference type="Pfam" id="PF00122">
    <property type="entry name" value="E1-E2_ATPase"/>
    <property type="match status" value="1"/>
</dbReference>
<evidence type="ECO:0000256" key="2">
    <source>
        <dbReference type="ARBA" id="ARBA00005675"/>
    </source>
</evidence>
<dbReference type="SUPFAM" id="SSF81665">
    <property type="entry name" value="Calcium ATPase, transmembrane domain M"/>
    <property type="match status" value="1"/>
</dbReference>
<dbReference type="GO" id="GO:0016887">
    <property type="term" value="F:ATP hydrolysis activity"/>
    <property type="evidence" value="ECO:0007669"/>
    <property type="project" value="InterPro"/>
</dbReference>
<comment type="subcellular location">
    <subcellularLocation>
        <location evidence="1">Cell membrane</location>
        <topology evidence="1">Multi-pass membrane protein</topology>
    </subcellularLocation>
</comment>
<evidence type="ECO:0000256" key="1">
    <source>
        <dbReference type="ARBA" id="ARBA00004651"/>
    </source>
</evidence>
<name>A0A2H0TE45_9BACT</name>
<evidence type="ECO:0000256" key="8">
    <source>
        <dbReference type="ARBA" id="ARBA00022989"/>
    </source>
</evidence>
<feature type="transmembrane region" description="Helical" evidence="10">
    <location>
        <begin position="241"/>
        <end position="262"/>
    </location>
</feature>
<evidence type="ECO:0000256" key="9">
    <source>
        <dbReference type="ARBA" id="ARBA00023136"/>
    </source>
</evidence>
<feature type="transmembrane region" description="Helical" evidence="10">
    <location>
        <begin position="702"/>
        <end position="720"/>
    </location>
</feature>
<evidence type="ECO:0000259" key="11">
    <source>
        <dbReference type="SMART" id="SM00831"/>
    </source>
</evidence>
<dbReference type="PANTHER" id="PTHR43294">
    <property type="entry name" value="SODIUM/POTASSIUM-TRANSPORTING ATPASE SUBUNIT ALPHA"/>
    <property type="match status" value="1"/>
</dbReference>
<feature type="transmembrane region" description="Helical" evidence="10">
    <location>
        <begin position="81"/>
        <end position="100"/>
    </location>
</feature>
<dbReference type="InterPro" id="IPR023298">
    <property type="entry name" value="ATPase_P-typ_TM_dom_sf"/>
</dbReference>
<keyword evidence="9 10" id="KW-0472">Membrane</keyword>
<reference evidence="13" key="1">
    <citation type="submission" date="2017-09" db="EMBL/GenBank/DDBJ databases">
        <title>Depth-based differentiation of microbial function through sediment-hosted aquifers and enrichment of novel symbionts in the deep terrestrial subsurface.</title>
        <authorList>
            <person name="Probst A.J."/>
            <person name="Ladd B."/>
            <person name="Jarett J.K."/>
            <person name="Geller-Mcgrath D.E."/>
            <person name="Sieber C.M.K."/>
            <person name="Emerson J.B."/>
            <person name="Anantharaman K."/>
            <person name="Thomas B.C."/>
            <person name="Malmstrom R."/>
            <person name="Stieglmeier M."/>
            <person name="Klingl A."/>
            <person name="Woyke T."/>
            <person name="Ryan C.M."/>
            <person name="Banfield J.F."/>
        </authorList>
    </citation>
    <scope>NUCLEOTIDE SEQUENCE [LARGE SCALE GENOMIC DNA]</scope>
</reference>
<dbReference type="NCBIfam" id="TIGR01494">
    <property type="entry name" value="ATPase_P-type"/>
    <property type="match status" value="3"/>
</dbReference>
<dbReference type="SUPFAM" id="SSF56784">
    <property type="entry name" value="HAD-like"/>
    <property type="match status" value="1"/>
</dbReference>
<evidence type="ECO:0000313" key="13">
    <source>
        <dbReference type="Proteomes" id="UP000231503"/>
    </source>
</evidence>
<dbReference type="GO" id="GO:0006883">
    <property type="term" value="P:intracellular sodium ion homeostasis"/>
    <property type="evidence" value="ECO:0007669"/>
    <property type="project" value="TreeGrafter"/>
</dbReference>
<keyword evidence="3" id="KW-1003">Cell membrane</keyword>
<dbReference type="AlphaFoldDB" id="A0A2H0TE45"/>
<dbReference type="PROSITE" id="PS00154">
    <property type="entry name" value="ATPASE_E1_E2"/>
    <property type="match status" value="1"/>
</dbReference>
<dbReference type="SFLD" id="SFLDS00003">
    <property type="entry name" value="Haloacid_Dehalogenase"/>
    <property type="match status" value="1"/>
</dbReference>
<dbReference type="Gene3D" id="3.40.50.1000">
    <property type="entry name" value="HAD superfamily/HAD-like"/>
    <property type="match status" value="1"/>
</dbReference>
<feature type="transmembrane region" description="Helical" evidence="10">
    <location>
        <begin position="671"/>
        <end position="696"/>
    </location>
</feature>
<dbReference type="InterPro" id="IPR008250">
    <property type="entry name" value="ATPase_P-typ_transduc_dom_A_sf"/>
</dbReference>
<dbReference type="SMART" id="SM00831">
    <property type="entry name" value="Cation_ATPase_N"/>
    <property type="match status" value="1"/>
</dbReference>
<dbReference type="PRINTS" id="PR00119">
    <property type="entry name" value="CATATPASE"/>
</dbReference>
<dbReference type="InterPro" id="IPR050510">
    <property type="entry name" value="Cation_transp_ATPase_P-type"/>
</dbReference>
<feature type="transmembrane region" description="Helical" evidence="10">
    <location>
        <begin position="746"/>
        <end position="766"/>
    </location>
</feature>
<feature type="domain" description="Cation-transporting P-type ATPase N-terminal" evidence="11">
    <location>
        <begin position="3"/>
        <end position="77"/>
    </location>
</feature>
<dbReference type="Pfam" id="PF00689">
    <property type="entry name" value="Cation_ATPase_C"/>
    <property type="match status" value="1"/>
</dbReference>
<keyword evidence="4 10" id="KW-0812">Transmembrane</keyword>
<sequence length="873" mass="95935">MKAFYKQTTAEILISQKTDAHTGISRDEFVRRFEQYGPNKLTEEKNFRFFKILFEQLRSPLIFILLVAGIITVFLEEYTDSLVIFIAVFINTAIGIYQEGRASKAFEKLRSSVKKYAIVLRNGKQMEVSVEQLVPGDIVILEAGAQVPADIRLIEVKGLEVNEAVLTGEWLPQEKNTEPILKKMRITEQKNMVWMGTLVEDGYAKGVVVATGQDTELGKIAGSLKQEKEEPTPFQKGVGKLARMIGIVVVCIVILIFILGILEGDPPFEMFLTAVAIAVAAIPEGLPVAVTVVLALSMSRILGKGGLVKKLIKAETLGSTTVILTDKTGTLTRGEMELKHALSTSAILSGRTTEENTAVLRIGVYTSGGFIENEEKEQAQWIIRGKPTDKALLSAGIKNNLIPSALFREEERVDYLPFDSERRLAASLNAQKDGGHTLYITGAPEALIEYASFAESGKRLSAEDKKTIQDAYDTITKDGMRVIAVAMKKTMENKISRKNMRELCADTIFMGLIAFHDPIREDVPAAIKAAREAGLRPVLVTGDHANTAHAVAKETGLATDGVVITGEMLEGMDDVAVQKAVNTHQIFARILPSQKLRLVTALRNEHEVVAMTGDGVNDSPALTQADIGIAVGSGTDVAKEASDLILLHDSFGIIVKAIEEGRVALANLRKIITYVLATNFSEVILVSGALLLGFPLPVLPVQILWANLIEEGFMNFAFAFEKGENVLKENVHAKEARSIITQEMKIIIFGVGIITSLLLVGVLYYLTQLNYPIEEIRTILFAGLSLDAIFFTFSLKSFKKPIWKINIFSNKYLLGAFAVSFLGLLAAITLHPLERLLQTVTPTPMEFLMLIGLGLFNLFAIEAVKWYYIRKTT</sequence>
<dbReference type="InterPro" id="IPR059000">
    <property type="entry name" value="ATPase_P-type_domA"/>
</dbReference>